<dbReference type="Gene3D" id="3.20.20.100">
    <property type="entry name" value="NADP-dependent oxidoreductase domain"/>
    <property type="match status" value="1"/>
</dbReference>
<dbReference type="InterPro" id="IPR023210">
    <property type="entry name" value="NADP_OxRdtase_dom"/>
</dbReference>
<dbReference type="RefSeq" id="WP_211973157.1">
    <property type="nucleotide sequence ID" value="NZ_JAGTXB010000005.1"/>
</dbReference>
<dbReference type="EMBL" id="JAGTXB010000005">
    <property type="protein sequence ID" value="MBS0028043.1"/>
    <property type="molecule type" value="Genomic_DNA"/>
</dbReference>
<name>A0ABS5IYJ9_9BACT</name>
<dbReference type="PANTHER" id="PTHR42686">
    <property type="entry name" value="GH17980P-RELATED"/>
    <property type="match status" value="1"/>
</dbReference>
<proteinExistence type="predicted"/>
<dbReference type="InterPro" id="IPR036812">
    <property type="entry name" value="NAD(P)_OxRdtase_dom_sf"/>
</dbReference>
<keyword evidence="3" id="KW-1185">Reference proteome</keyword>
<accession>A0ABS5IYJ9</accession>
<dbReference type="Proteomes" id="UP000676386">
    <property type="component" value="Unassembled WGS sequence"/>
</dbReference>
<dbReference type="InterPro" id="IPR020471">
    <property type="entry name" value="AKR"/>
</dbReference>
<organism evidence="2 3">
    <name type="scientific">Chitinophaga hostae</name>
    <dbReference type="NCBI Taxonomy" id="2831022"/>
    <lineage>
        <taxon>Bacteria</taxon>
        <taxon>Pseudomonadati</taxon>
        <taxon>Bacteroidota</taxon>
        <taxon>Chitinophagia</taxon>
        <taxon>Chitinophagales</taxon>
        <taxon>Chitinophagaceae</taxon>
        <taxon>Chitinophaga</taxon>
    </lineage>
</organism>
<dbReference type="Pfam" id="PF00248">
    <property type="entry name" value="Aldo_ket_red"/>
    <property type="match status" value="1"/>
</dbReference>
<evidence type="ECO:0000313" key="3">
    <source>
        <dbReference type="Proteomes" id="UP000676386"/>
    </source>
</evidence>
<reference evidence="2 3" key="1">
    <citation type="submission" date="2021-04" db="EMBL/GenBank/DDBJ databases">
        <title>Chitinophaga sp. nov., isolated from the rhizosphere soil.</title>
        <authorList>
            <person name="He S."/>
        </authorList>
    </citation>
    <scope>NUCLEOTIDE SEQUENCE [LARGE SCALE GENOMIC DNA]</scope>
    <source>
        <strain evidence="2 3">2R12</strain>
    </source>
</reference>
<protein>
    <submittedName>
        <fullName evidence="2">Aldo/keto reductase</fullName>
    </submittedName>
</protein>
<sequence length="316" mass="34857">MLIKIDVLYFREVVYFCSVALHIMVNERLVLGTAGLGGVWGKVDPHQSVLTILSGLESGIAAIDTAPAYGDAESYLGQALQQWRGKMPVISSKVGRLKSYAADEALYDYTDEAMAESLENSLRTIGISSLDILFLHDPQAIPESATERIITTITRFKEQGLAKRIGVGGNWPGWMKHFLDNGVFDVVMEFNRLNASNITALKDSLPYCLLHNIQYYAASPLNMGLLGKSIASFKQQQPDWLPIEALEMAVCLEKIAARHQLSLPAMAHRFLLSLPYEFNIVLGASDQAELSTSIQHFNQGKLPENILAEILKCSNG</sequence>
<evidence type="ECO:0000259" key="1">
    <source>
        <dbReference type="Pfam" id="PF00248"/>
    </source>
</evidence>
<feature type="domain" description="NADP-dependent oxidoreductase" evidence="1">
    <location>
        <begin position="28"/>
        <end position="313"/>
    </location>
</feature>
<dbReference type="PANTHER" id="PTHR42686:SF1">
    <property type="entry name" value="GH17980P-RELATED"/>
    <property type="match status" value="1"/>
</dbReference>
<evidence type="ECO:0000313" key="2">
    <source>
        <dbReference type="EMBL" id="MBS0028043.1"/>
    </source>
</evidence>
<comment type="caution">
    <text evidence="2">The sequence shown here is derived from an EMBL/GenBank/DDBJ whole genome shotgun (WGS) entry which is preliminary data.</text>
</comment>
<dbReference type="CDD" id="cd19090">
    <property type="entry name" value="AKR_AKR15A-like"/>
    <property type="match status" value="1"/>
</dbReference>
<dbReference type="SUPFAM" id="SSF51430">
    <property type="entry name" value="NAD(P)-linked oxidoreductase"/>
    <property type="match status" value="1"/>
</dbReference>
<gene>
    <name evidence="2" type="ORF">KE626_12060</name>
</gene>